<keyword evidence="1" id="KW-0732">Signal</keyword>
<sequence>MEAQSMMFLLAVSVSLVVAARSDLPYEDDPKNLRGSTSVTLLILLGSCISNNETTTKQRTVVTRLKRKRIWSPLYIYFARRIKQCTEATCCVRCQL</sequence>
<dbReference type="AlphaFoldDB" id="A0A6M2E0Z7"/>
<feature type="chain" id="PRO_5027069289" evidence="1">
    <location>
        <begin position="23"/>
        <end position="96"/>
    </location>
</feature>
<feature type="signal peptide" evidence="1">
    <location>
        <begin position="1"/>
        <end position="22"/>
    </location>
</feature>
<name>A0A6M2E0Z7_9ACAR</name>
<reference evidence="2" key="1">
    <citation type="submission" date="2019-12" db="EMBL/GenBank/DDBJ databases">
        <title>The sialotranscriptome of the gopher-tortoise tick, Amblyomma tuberculatum.</title>
        <authorList>
            <person name="Karim S."/>
            <person name="Andersen J."/>
            <person name="Kumar D."/>
            <person name="Adamson S."/>
            <person name="Ennen J."/>
            <person name="Qualis C.P."/>
            <person name="Ribeiro J.M.C."/>
        </authorList>
    </citation>
    <scope>NUCLEOTIDE SEQUENCE</scope>
    <source>
        <strain evidence="2">Removed</strain>
        <tissue evidence="2">Salivary glands</tissue>
    </source>
</reference>
<dbReference type="EMBL" id="GIDH01000229">
    <property type="protein sequence ID" value="NOV52172.1"/>
    <property type="molecule type" value="Transcribed_RNA"/>
</dbReference>
<organism evidence="2">
    <name type="scientific">Amblyomma tuberculatum</name>
    <dbReference type="NCBI Taxonomy" id="48802"/>
    <lineage>
        <taxon>Eukaryota</taxon>
        <taxon>Metazoa</taxon>
        <taxon>Ecdysozoa</taxon>
        <taxon>Arthropoda</taxon>
        <taxon>Chelicerata</taxon>
        <taxon>Arachnida</taxon>
        <taxon>Acari</taxon>
        <taxon>Parasitiformes</taxon>
        <taxon>Ixodida</taxon>
        <taxon>Ixodoidea</taxon>
        <taxon>Ixodidae</taxon>
        <taxon>Amblyomminae</taxon>
        <taxon>Amblyomma</taxon>
    </lineage>
</organism>
<proteinExistence type="predicted"/>
<evidence type="ECO:0000313" key="2">
    <source>
        <dbReference type="EMBL" id="NOV52172.1"/>
    </source>
</evidence>
<evidence type="ECO:0000256" key="1">
    <source>
        <dbReference type="SAM" id="SignalP"/>
    </source>
</evidence>
<accession>A0A6M2E0Z7</accession>
<protein>
    <submittedName>
        <fullName evidence="2">Putative secreted protein</fullName>
    </submittedName>
</protein>